<name>A0ACB8UIJ4_9APHY</name>
<protein>
    <submittedName>
        <fullName evidence="1">Uncharacterized protein</fullName>
    </submittedName>
</protein>
<reference evidence="1" key="1">
    <citation type="journal article" date="2021" name="Environ. Microbiol.">
        <title>Gene family expansions and transcriptome signatures uncover fungal adaptations to wood decay.</title>
        <authorList>
            <person name="Hage H."/>
            <person name="Miyauchi S."/>
            <person name="Viragh M."/>
            <person name="Drula E."/>
            <person name="Min B."/>
            <person name="Chaduli D."/>
            <person name="Navarro D."/>
            <person name="Favel A."/>
            <person name="Norest M."/>
            <person name="Lesage-Meessen L."/>
            <person name="Balint B."/>
            <person name="Merenyi Z."/>
            <person name="de Eugenio L."/>
            <person name="Morin E."/>
            <person name="Martinez A.T."/>
            <person name="Baldrian P."/>
            <person name="Stursova M."/>
            <person name="Martinez M.J."/>
            <person name="Novotny C."/>
            <person name="Magnuson J.K."/>
            <person name="Spatafora J.W."/>
            <person name="Maurice S."/>
            <person name="Pangilinan J."/>
            <person name="Andreopoulos W."/>
            <person name="LaButti K."/>
            <person name="Hundley H."/>
            <person name="Na H."/>
            <person name="Kuo A."/>
            <person name="Barry K."/>
            <person name="Lipzen A."/>
            <person name="Henrissat B."/>
            <person name="Riley R."/>
            <person name="Ahrendt S."/>
            <person name="Nagy L.G."/>
            <person name="Grigoriev I.V."/>
            <person name="Martin F."/>
            <person name="Rosso M.N."/>
        </authorList>
    </citation>
    <scope>NUCLEOTIDE SEQUENCE</scope>
    <source>
        <strain evidence="1">CBS 384.51</strain>
    </source>
</reference>
<proteinExistence type="predicted"/>
<gene>
    <name evidence="1" type="ORF">BDY19DRAFT_4716</name>
</gene>
<keyword evidence="2" id="KW-1185">Reference proteome</keyword>
<organism evidence="1 2">
    <name type="scientific">Irpex rosettiformis</name>
    <dbReference type="NCBI Taxonomy" id="378272"/>
    <lineage>
        <taxon>Eukaryota</taxon>
        <taxon>Fungi</taxon>
        <taxon>Dikarya</taxon>
        <taxon>Basidiomycota</taxon>
        <taxon>Agaricomycotina</taxon>
        <taxon>Agaricomycetes</taxon>
        <taxon>Polyporales</taxon>
        <taxon>Irpicaceae</taxon>
        <taxon>Irpex</taxon>
    </lineage>
</organism>
<evidence type="ECO:0000313" key="1">
    <source>
        <dbReference type="EMBL" id="KAI0094144.1"/>
    </source>
</evidence>
<dbReference type="Proteomes" id="UP001055072">
    <property type="component" value="Unassembled WGS sequence"/>
</dbReference>
<dbReference type="EMBL" id="MU274900">
    <property type="protein sequence ID" value="KAI0094144.1"/>
    <property type="molecule type" value="Genomic_DNA"/>
</dbReference>
<accession>A0ACB8UIJ4</accession>
<evidence type="ECO:0000313" key="2">
    <source>
        <dbReference type="Proteomes" id="UP001055072"/>
    </source>
</evidence>
<comment type="caution">
    <text evidence="1">The sequence shown here is derived from an EMBL/GenBank/DDBJ whole genome shotgun (WGS) entry which is preliminary data.</text>
</comment>
<sequence>MWRPTETAKAIAIEKVRPAMIHGQVSGCSASWAQHLFEQSEERPNFGHIRALCPFIEVHSQLMIHPRGASWDELSRFTRLRMERKTRTERNESIFLIDLHRPRWLPITTTSAIQSDASLFNHGMRRFLHDEPIERCEDPLIDAKRLQLFQSDWRKLTPSRFKDMLQHPPDAAPPTTIVQYSKNR</sequence>